<dbReference type="Gene3D" id="3.30.429.10">
    <property type="entry name" value="Macrophage Migration Inhibitory Factor"/>
    <property type="match status" value="1"/>
</dbReference>
<dbReference type="RefSeq" id="WP_386832411.1">
    <property type="nucleotide sequence ID" value="NZ_JBHUNP010000001.1"/>
</dbReference>
<accession>A0ABW5QI65</accession>
<dbReference type="SUPFAM" id="SSF55331">
    <property type="entry name" value="Tautomerase/MIF"/>
    <property type="match status" value="1"/>
</dbReference>
<sequence>MPHLTVEYSANLDGSVDFNALCRELLQALLDSGLVERGAPRVRAIRCDAYAIADELPENSFIDMSLRLGAGRSQDEKRNLGEALIAAARPLLADQFAQPHFALSLEVREIDPDLSWKLNTMHARLRAQ</sequence>
<dbReference type="InterPro" id="IPR004220">
    <property type="entry name" value="5-COMe_2-OHmuconate_Isoase"/>
</dbReference>
<evidence type="ECO:0000313" key="2">
    <source>
        <dbReference type="Proteomes" id="UP001597521"/>
    </source>
</evidence>
<proteinExistence type="predicted"/>
<dbReference type="InterPro" id="IPR014347">
    <property type="entry name" value="Tautomerase/MIF_sf"/>
</dbReference>
<evidence type="ECO:0000313" key="1">
    <source>
        <dbReference type="EMBL" id="MFD2647384.1"/>
    </source>
</evidence>
<gene>
    <name evidence="1" type="ORF">ACFSX5_06175</name>
</gene>
<dbReference type="EMBL" id="JBHUNP010000001">
    <property type="protein sequence ID" value="MFD2647384.1"/>
    <property type="molecule type" value="Genomic_DNA"/>
</dbReference>
<dbReference type="Pfam" id="PF02962">
    <property type="entry name" value="CHMI"/>
    <property type="match status" value="1"/>
</dbReference>
<protein>
    <submittedName>
        <fullName evidence="1">5-carboxymethyl-2-hydroxymuconate Delta-isomerase</fullName>
    </submittedName>
</protein>
<name>A0ABW5QI65_9HYPH</name>
<comment type="caution">
    <text evidence="1">The sequence shown here is derived from an EMBL/GenBank/DDBJ whole genome shotgun (WGS) entry which is preliminary data.</text>
</comment>
<reference evidence="2" key="1">
    <citation type="journal article" date="2019" name="Int. J. Syst. Evol. Microbiol.">
        <title>The Global Catalogue of Microorganisms (GCM) 10K type strain sequencing project: providing services to taxonomists for standard genome sequencing and annotation.</title>
        <authorList>
            <consortium name="The Broad Institute Genomics Platform"/>
            <consortium name="The Broad Institute Genome Sequencing Center for Infectious Disease"/>
            <person name="Wu L."/>
            <person name="Ma J."/>
        </authorList>
    </citation>
    <scope>NUCLEOTIDE SEQUENCE [LARGE SCALE GENOMIC DNA]</scope>
    <source>
        <strain evidence="2">CCM 7427</strain>
    </source>
</reference>
<dbReference type="PANTHER" id="PTHR37950">
    <property type="entry name" value="4-HYDROXYPHENYLACETATE CATABOLISM PROTEIN"/>
    <property type="match status" value="1"/>
</dbReference>
<dbReference type="Proteomes" id="UP001597521">
    <property type="component" value="Unassembled WGS sequence"/>
</dbReference>
<dbReference type="PANTHER" id="PTHR37950:SF1">
    <property type="entry name" value="4-HYDROXYPHENYLACETATE CATABOLISM PROTEIN"/>
    <property type="match status" value="1"/>
</dbReference>
<dbReference type="CDD" id="cd00580">
    <property type="entry name" value="CHMI"/>
    <property type="match status" value="1"/>
</dbReference>
<organism evidence="1 2">
    <name type="scientific">Devosia albogilva</name>
    <dbReference type="NCBI Taxonomy" id="429726"/>
    <lineage>
        <taxon>Bacteria</taxon>
        <taxon>Pseudomonadati</taxon>
        <taxon>Pseudomonadota</taxon>
        <taxon>Alphaproteobacteria</taxon>
        <taxon>Hyphomicrobiales</taxon>
        <taxon>Devosiaceae</taxon>
        <taxon>Devosia</taxon>
    </lineage>
</organism>
<keyword evidence="2" id="KW-1185">Reference proteome</keyword>